<sequence>MDALIAILPGDGIGPEVTHEGVRVLNAIAKKYGHRFELQEALIGGAALDTLDTPAPEATLDLAREADATMLGAVGGPKWNDLPNDKRPEHGLLTLRAAMNAFANVRPVVPHKTLIGASPIKEELLIGVDIIVV</sequence>
<organism evidence="9">
    <name type="scientific">marine metagenome</name>
    <dbReference type="NCBI Taxonomy" id="408172"/>
    <lineage>
        <taxon>unclassified sequences</taxon>
        <taxon>metagenomes</taxon>
        <taxon>ecological metagenomes</taxon>
    </lineage>
</organism>
<keyword evidence="3" id="KW-0479">Metal-binding</keyword>
<dbReference type="Pfam" id="PF00180">
    <property type="entry name" value="Iso_dh"/>
    <property type="match status" value="1"/>
</dbReference>
<feature type="domain" description="Isopropylmalate dehydrogenase-like" evidence="8">
    <location>
        <begin position="4"/>
        <end position="131"/>
    </location>
</feature>
<evidence type="ECO:0000313" key="9">
    <source>
        <dbReference type="EMBL" id="SVE16093.1"/>
    </source>
</evidence>
<dbReference type="Gene3D" id="3.40.718.10">
    <property type="entry name" value="Isopropylmalate Dehydrogenase"/>
    <property type="match status" value="1"/>
</dbReference>
<keyword evidence="5" id="KW-0560">Oxidoreductase</keyword>
<evidence type="ECO:0000256" key="6">
    <source>
        <dbReference type="ARBA" id="ARBA00023027"/>
    </source>
</evidence>
<evidence type="ECO:0000256" key="2">
    <source>
        <dbReference type="ARBA" id="ARBA00022605"/>
    </source>
</evidence>
<feature type="non-terminal residue" evidence="9">
    <location>
        <position position="133"/>
    </location>
</feature>
<dbReference type="GO" id="GO:0046872">
    <property type="term" value="F:metal ion binding"/>
    <property type="evidence" value="ECO:0007669"/>
    <property type="project" value="UniProtKB-KW"/>
</dbReference>
<dbReference type="GO" id="GO:0005829">
    <property type="term" value="C:cytosol"/>
    <property type="evidence" value="ECO:0007669"/>
    <property type="project" value="TreeGrafter"/>
</dbReference>
<dbReference type="GO" id="GO:0009098">
    <property type="term" value="P:L-leucine biosynthetic process"/>
    <property type="evidence" value="ECO:0007669"/>
    <property type="project" value="UniProtKB-KW"/>
</dbReference>
<accession>A0A383B8D2</accession>
<dbReference type="EMBL" id="UINC01198228">
    <property type="protein sequence ID" value="SVE16093.1"/>
    <property type="molecule type" value="Genomic_DNA"/>
</dbReference>
<keyword evidence="1" id="KW-0432">Leucine biosynthesis</keyword>
<dbReference type="SUPFAM" id="SSF53659">
    <property type="entry name" value="Isocitrate/Isopropylmalate dehydrogenase-like"/>
    <property type="match status" value="1"/>
</dbReference>
<name>A0A383B8D2_9ZZZZ</name>
<evidence type="ECO:0000256" key="1">
    <source>
        <dbReference type="ARBA" id="ARBA00022430"/>
    </source>
</evidence>
<keyword evidence="2" id="KW-0028">Amino-acid biosynthesis</keyword>
<gene>
    <name evidence="9" type="ORF">METZ01_LOCUS468947</name>
</gene>
<dbReference type="SMART" id="SM01329">
    <property type="entry name" value="Iso_dh"/>
    <property type="match status" value="1"/>
</dbReference>
<dbReference type="GO" id="GO:0003862">
    <property type="term" value="F:3-isopropylmalate dehydrogenase activity"/>
    <property type="evidence" value="ECO:0007669"/>
    <property type="project" value="InterPro"/>
</dbReference>
<dbReference type="InterPro" id="IPR004429">
    <property type="entry name" value="Isopropylmalate_DH"/>
</dbReference>
<evidence type="ECO:0000256" key="7">
    <source>
        <dbReference type="ARBA" id="ARBA00023304"/>
    </source>
</evidence>
<reference evidence="9" key="1">
    <citation type="submission" date="2018-05" db="EMBL/GenBank/DDBJ databases">
        <authorList>
            <person name="Lanie J.A."/>
            <person name="Ng W.-L."/>
            <person name="Kazmierczak K.M."/>
            <person name="Andrzejewski T.M."/>
            <person name="Davidsen T.M."/>
            <person name="Wayne K.J."/>
            <person name="Tettelin H."/>
            <person name="Glass J.I."/>
            <person name="Rusch D."/>
            <person name="Podicherti R."/>
            <person name="Tsui H.-C.T."/>
            <person name="Winkler M.E."/>
        </authorList>
    </citation>
    <scope>NUCLEOTIDE SEQUENCE</scope>
</reference>
<evidence type="ECO:0000256" key="4">
    <source>
        <dbReference type="ARBA" id="ARBA00022842"/>
    </source>
</evidence>
<evidence type="ECO:0000259" key="8">
    <source>
        <dbReference type="SMART" id="SM01329"/>
    </source>
</evidence>
<dbReference type="InterPro" id="IPR024084">
    <property type="entry name" value="IsoPropMal-DH-like_dom"/>
</dbReference>
<keyword evidence="4" id="KW-0460">Magnesium</keyword>
<dbReference type="PANTHER" id="PTHR42979:SF1">
    <property type="entry name" value="3-ISOPROPYLMALATE DEHYDROGENASE"/>
    <property type="match status" value="1"/>
</dbReference>
<evidence type="ECO:0000256" key="3">
    <source>
        <dbReference type="ARBA" id="ARBA00022723"/>
    </source>
</evidence>
<proteinExistence type="predicted"/>
<dbReference type="AlphaFoldDB" id="A0A383B8D2"/>
<protein>
    <recommendedName>
        <fullName evidence="8">Isopropylmalate dehydrogenase-like domain-containing protein</fullName>
    </recommendedName>
</protein>
<evidence type="ECO:0000256" key="5">
    <source>
        <dbReference type="ARBA" id="ARBA00023002"/>
    </source>
</evidence>
<dbReference type="PANTHER" id="PTHR42979">
    <property type="entry name" value="3-ISOPROPYLMALATE DEHYDROGENASE"/>
    <property type="match status" value="1"/>
</dbReference>
<keyword evidence="6" id="KW-0520">NAD</keyword>
<keyword evidence="7" id="KW-0100">Branched-chain amino acid biosynthesis</keyword>